<name>A0AAE0ZAD5_9GAST</name>
<keyword evidence="2" id="KW-1185">Reference proteome</keyword>
<evidence type="ECO:0000313" key="1">
    <source>
        <dbReference type="EMBL" id="KAK3765665.1"/>
    </source>
</evidence>
<accession>A0AAE0ZAD5</accession>
<dbReference type="EMBL" id="JAWDGP010004277">
    <property type="protein sequence ID" value="KAK3765665.1"/>
    <property type="molecule type" value="Genomic_DNA"/>
</dbReference>
<sequence length="117" mass="13745">MRHVTKARLMKEIACKDRSNFLYFHFAVPIVQELEKVNALFQHTKVDPSILDMNRLQLHTLDAIVRIRSDMVLSNKCCKQFADTPKNMLRRWTSENMYGFESKTSPSSLHIIIKHQL</sequence>
<gene>
    <name evidence="1" type="ORF">RRG08_026141</name>
</gene>
<comment type="caution">
    <text evidence="1">The sequence shown here is derived from an EMBL/GenBank/DDBJ whole genome shotgun (WGS) entry which is preliminary data.</text>
</comment>
<dbReference type="Proteomes" id="UP001283361">
    <property type="component" value="Unassembled WGS sequence"/>
</dbReference>
<organism evidence="1 2">
    <name type="scientific">Elysia crispata</name>
    <name type="common">lettuce slug</name>
    <dbReference type="NCBI Taxonomy" id="231223"/>
    <lineage>
        <taxon>Eukaryota</taxon>
        <taxon>Metazoa</taxon>
        <taxon>Spiralia</taxon>
        <taxon>Lophotrochozoa</taxon>
        <taxon>Mollusca</taxon>
        <taxon>Gastropoda</taxon>
        <taxon>Heterobranchia</taxon>
        <taxon>Euthyneura</taxon>
        <taxon>Panpulmonata</taxon>
        <taxon>Sacoglossa</taxon>
        <taxon>Placobranchoidea</taxon>
        <taxon>Plakobranchidae</taxon>
        <taxon>Elysia</taxon>
    </lineage>
</organism>
<evidence type="ECO:0000313" key="2">
    <source>
        <dbReference type="Proteomes" id="UP001283361"/>
    </source>
</evidence>
<dbReference type="AlphaFoldDB" id="A0AAE0ZAD5"/>
<reference evidence="1" key="1">
    <citation type="journal article" date="2023" name="G3 (Bethesda)">
        <title>A reference genome for the long-term kleptoplast-retaining sea slug Elysia crispata morphotype clarki.</title>
        <authorList>
            <person name="Eastman K.E."/>
            <person name="Pendleton A.L."/>
            <person name="Shaikh M.A."/>
            <person name="Suttiyut T."/>
            <person name="Ogas R."/>
            <person name="Tomko P."/>
            <person name="Gavelis G."/>
            <person name="Widhalm J.R."/>
            <person name="Wisecaver J.H."/>
        </authorList>
    </citation>
    <scope>NUCLEOTIDE SEQUENCE</scope>
    <source>
        <strain evidence="1">ECLA1</strain>
    </source>
</reference>
<proteinExistence type="predicted"/>
<protein>
    <submittedName>
        <fullName evidence="1">Uncharacterized protein</fullName>
    </submittedName>
</protein>